<dbReference type="PANTHER" id="PTHR39203:SF1">
    <property type="entry name" value="CYTOPLASMIC PROTEIN"/>
    <property type="match status" value="1"/>
</dbReference>
<dbReference type="Gene3D" id="3.10.400.10">
    <property type="entry name" value="Sulfate adenylyltransferase"/>
    <property type="match status" value="1"/>
</dbReference>
<evidence type="ECO:0000259" key="1">
    <source>
        <dbReference type="SMART" id="SM01022"/>
    </source>
</evidence>
<feature type="domain" description="ASCH" evidence="1">
    <location>
        <begin position="32"/>
        <end position="155"/>
    </location>
</feature>
<dbReference type="CDD" id="cd06553">
    <property type="entry name" value="ASCH_Ef3133_like"/>
    <property type="match status" value="1"/>
</dbReference>
<organism evidence="2 3">
    <name type="scientific">Humibacillus xanthopallidus</name>
    <dbReference type="NCBI Taxonomy" id="412689"/>
    <lineage>
        <taxon>Bacteria</taxon>
        <taxon>Bacillati</taxon>
        <taxon>Actinomycetota</taxon>
        <taxon>Actinomycetes</taxon>
        <taxon>Micrococcales</taxon>
        <taxon>Intrasporangiaceae</taxon>
        <taxon>Humibacillus</taxon>
    </lineage>
</organism>
<evidence type="ECO:0000313" key="2">
    <source>
        <dbReference type="EMBL" id="TQN47043.1"/>
    </source>
</evidence>
<dbReference type="Proteomes" id="UP000320085">
    <property type="component" value="Unassembled WGS sequence"/>
</dbReference>
<dbReference type="InterPro" id="IPR007374">
    <property type="entry name" value="ASCH_domain"/>
</dbReference>
<dbReference type="AlphaFoldDB" id="A0A543PSI6"/>
<dbReference type="SUPFAM" id="SSF88697">
    <property type="entry name" value="PUA domain-like"/>
    <property type="match status" value="1"/>
</dbReference>
<sequence length="160" mass="17515">MDVATANQKAVEAVWTSYVADSGYDGPLVTSFAFGDSAEMADELGLLVLHGPKRATASLVQEFVAEDEPLPRAGDRCAVIGGDGRPMAIVRTTDVRVGPLSSVDDRFAWDEGEGDRTRAWWLEAHTRFFTRQCAAMGLTFSEDVAVVFERFELVWPPITT</sequence>
<dbReference type="PANTHER" id="PTHR39203">
    <property type="entry name" value="CYTOPLASMIC PROTEIN-RELATED"/>
    <property type="match status" value="1"/>
</dbReference>
<proteinExistence type="predicted"/>
<dbReference type="PIRSF" id="PIRSF021320">
    <property type="entry name" value="DUF984"/>
    <property type="match status" value="1"/>
</dbReference>
<dbReference type="RefSeq" id="WP_185747022.1">
    <property type="nucleotide sequence ID" value="NZ_BAAAQC010000005.1"/>
</dbReference>
<dbReference type="InterPro" id="IPR009326">
    <property type="entry name" value="DUF984"/>
</dbReference>
<reference evidence="2 3" key="1">
    <citation type="submission" date="2019-06" db="EMBL/GenBank/DDBJ databases">
        <title>Sequencing the genomes of 1000 actinobacteria strains.</title>
        <authorList>
            <person name="Klenk H.-P."/>
        </authorList>
    </citation>
    <scope>NUCLEOTIDE SEQUENCE [LARGE SCALE GENOMIC DNA]</scope>
    <source>
        <strain evidence="2 3">DSM 21776</strain>
    </source>
</reference>
<accession>A0A543PSI6</accession>
<dbReference type="SMART" id="SM01022">
    <property type="entry name" value="ASCH"/>
    <property type="match status" value="1"/>
</dbReference>
<protein>
    <submittedName>
        <fullName evidence="2">Uncharacterized protein YhfF</fullName>
    </submittedName>
</protein>
<evidence type="ECO:0000313" key="3">
    <source>
        <dbReference type="Proteomes" id="UP000320085"/>
    </source>
</evidence>
<dbReference type="InterPro" id="IPR015947">
    <property type="entry name" value="PUA-like_sf"/>
</dbReference>
<dbReference type="EMBL" id="VFQF01000001">
    <property type="protein sequence ID" value="TQN47043.1"/>
    <property type="molecule type" value="Genomic_DNA"/>
</dbReference>
<name>A0A543PSI6_9MICO</name>
<gene>
    <name evidence="2" type="ORF">FHX52_0134</name>
</gene>
<dbReference type="Pfam" id="PF04266">
    <property type="entry name" value="ASCH"/>
    <property type="match status" value="1"/>
</dbReference>
<comment type="caution">
    <text evidence="2">The sequence shown here is derived from an EMBL/GenBank/DDBJ whole genome shotgun (WGS) entry which is preliminary data.</text>
</comment>